<feature type="region of interest" description="Disordered" evidence="1">
    <location>
        <begin position="159"/>
        <end position="231"/>
    </location>
</feature>
<evidence type="ECO:0000313" key="3">
    <source>
        <dbReference type="Proteomes" id="UP000355283"/>
    </source>
</evidence>
<dbReference type="Proteomes" id="UP000355283">
    <property type="component" value="Unassembled WGS sequence"/>
</dbReference>
<feature type="compositionally biased region" description="Basic and acidic residues" evidence="1">
    <location>
        <begin position="217"/>
        <end position="230"/>
    </location>
</feature>
<comment type="caution">
    <text evidence="2">The sequence shown here is derived from an EMBL/GenBank/DDBJ whole genome shotgun (WGS) entry which is preliminary data.</text>
</comment>
<feature type="compositionally biased region" description="Basic and acidic residues" evidence="1">
    <location>
        <begin position="1"/>
        <end position="33"/>
    </location>
</feature>
<dbReference type="EMBL" id="SDOX01000006">
    <property type="protein sequence ID" value="TFJ87376.1"/>
    <property type="molecule type" value="Genomic_DNA"/>
</dbReference>
<feature type="region of interest" description="Disordered" evidence="1">
    <location>
        <begin position="103"/>
        <end position="132"/>
    </location>
</feature>
<protein>
    <submittedName>
        <fullName evidence="2">Uncharacterized protein</fullName>
    </submittedName>
</protein>
<proteinExistence type="predicted"/>
<feature type="compositionally biased region" description="Basic and acidic residues" evidence="1">
    <location>
        <begin position="187"/>
        <end position="199"/>
    </location>
</feature>
<feature type="compositionally biased region" description="Gly residues" evidence="1">
    <location>
        <begin position="165"/>
        <end position="180"/>
    </location>
</feature>
<gene>
    <name evidence="2" type="ORF">NSK_001708</name>
</gene>
<accession>A0A4D9D7T4</accession>
<dbReference type="AlphaFoldDB" id="A0A4D9D7T4"/>
<organism evidence="2 3">
    <name type="scientific">Nannochloropsis salina CCMP1776</name>
    <dbReference type="NCBI Taxonomy" id="1027361"/>
    <lineage>
        <taxon>Eukaryota</taxon>
        <taxon>Sar</taxon>
        <taxon>Stramenopiles</taxon>
        <taxon>Ochrophyta</taxon>
        <taxon>Eustigmatophyceae</taxon>
        <taxon>Eustigmatales</taxon>
        <taxon>Monodopsidaceae</taxon>
        <taxon>Microchloropsis</taxon>
        <taxon>Microchloropsis salina</taxon>
    </lineage>
</organism>
<reference evidence="2 3" key="1">
    <citation type="submission" date="2019-01" db="EMBL/GenBank/DDBJ databases">
        <title>Nuclear Genome Assembly of the Microalgal Biofuel strain Nannochloropsis salina CCMP1776.</title>
        <authorList>
            <person name="Hovde B."/>
        </authorList>
    </citation>
    <scope>NUCLEOTIDE SEQUENCE [LARGE SCALE GENOMIC DNA]</scope>
    <source>
        <strain evidence="2 3">CCMP1776</strain>
    </source>
</reference>
<feature type="region of interest" description="Disordered" evidence="1">
    <location>
        <begin position="1"/>
        <end position="41"/>
    </location>
</feature>
<feature type="compositionally biased region" description="Low complexity" evidence="1">
    <location>
        <begin position="103"/>
        <end position="116"/>
    </location>
</feature>
<evidence type="ECO:0000313" key="2">
    <source>
        <dbReference type="EMBL" id="TFJ87376.1"/>
    </source>
</evidence>
<sequence>MEESFRSKREEDENGGKTAVREVEGSPETEKATEGVAGGRDAAWKAALERATRDAKASHEEVQDLLADMTRWKQAATRERKAFLGMERQCVALRTVVEQQEQILQQQQQALSRSPVQRPPPPPPQEPWSRTPALDVYTEVMWPHGLGVEGAEVSQTLRRCPRAGDGTGGPGVMDKGGGDACGRAGKGGKEGEDRGERKAMRSGHGGKAGRQSGREVSAMRRREEGAEGKKWGRSVMWTEEVEEGVEEKVRMEREGGREEEVQEREEDRSFYEVIRGGPPVLMGREEEEAEMRWREEGRAWWMDRDVQQARLLSKEVYDLVTVAGDASAVKAAKEKEVLLEEFIIQLEAMRERGQVAMEVMRDRTRRHCRLLLGCQRGLLRAMEAFRRRGRNVGRKGGGEGLTKVGAWQHFKRLLMDPPGRI</sequence>
<evidence type="ECO:0000256" key="1">
    <source>
        <dbReference type="SAM" id="MobiDB-lite"/>
    </source>
</evidence>
<name>A0A4D9D7T4_9STRA</name>
<feature type="compositionally biased region" description="Pro residues" evidence="1">
    <location>
        <begin position="117"/>
        <end position="126"/>
    </location>
</feature>
<keyword evidence="3" id="KW-1185">Reference proteome</keyword>